<evidence type="ECO:0000256" key="1">
    <source>
        <dbReference type="ARBA" id="ARBA00001163"/>
    </source>
</evidence>
<evidence type="ECO:0000256" key="5">
    <source>
        <dbReference type="ARBA" id="ARBA00022793"/>
    </source>
</evidence>
<keyword evidence="6 8" id="KW-0456">Lyase</keyword>
<dbReference type="InterPro" id="IPR017580">
    <property type="entry name" value="OHCU_decarboxylase-1"/>
</dbReference>
<dbReference type="RefSeq" id="WP_266337553.1">
    <property type="nucleotide sequence ID" value="NZ_JAPKNK010000002.1"/>
</dbReference>
<feature type="domain" description="Oxo-4-hydroxy-4-carboxy-5-ureidoimidazoline decarboxylase" evidence="7">
    <location>
        <begin position="12"/>
        <end position="168"/>
    </location>
</feature>
<dbReference type="AlphaFoldDB" id="A0A9X3DZZ3"/>
<dbReference type="Gene3D" id="1.10.3330.10">
    <property type="entry name" value="Oxo-4-hydroxy-4-carboxy-5-ureidoimidazoline decarboxylase"/>
    <property type="match status" value="1"/>
</dbReference>
<dbReference type="InterPro" id="IPR018020">
    <property type="entry name" value="OHCU_decarboxylase"/>
</dbReference>
<evidence type="ECO:0000313" key="8">
    <source>
        <dbReference type="EMBL" id="MCX5568576.1"/>
    </source>
</evidence>
<accession>A0A9X3DZZ3</accession>
<dbReference type="EMBL" id="JAPKNK010000002">
    <property type="protein sequence ID" value="MCX5568576.1"/>
    <property type="molecule type" value="Genomic_DNA"/>
</dbReference>
<dbReference type="PANTHER" id="PTHR43466">
    <property type="entry name" value="2-OXO-4-HYDROXY-4-CARBOXY-5-UREIDOIMIDAZOLINE DECARBOXYLASE-RELATED"/>
    <property type="match status" value="1"/>
</dbReference>
<dbReference type="GO" id="GO:0006144">
    <property type="term" value="P:purine nucleobase metabolic process"/>
    <property type="evidence" value="ECO:0007669"/>
    <property type="project" value="UniProtKB-KW"/>
</dbReference>
<evidence type="ECO:0000256" key="4">
    <source>
        <dbReference type="ARBA" id="ARBA00022631"/>
    </source>
</evidence>
<evidence type="ECO:0000313" key="9">
    <source>
        <dbReference type="Proteomes" id="UP001144805"/>
    </source>
</evidence>
<evidence type="ECO:0000259" key="7">
    <source>
        <dbReference type="Pfam" id="PF09349"/>
    </source>
</evidence>
<dbReference type="Proteomes" id="UP001144805">
    <property type="component" value="Unassembled WGS sequence"/>
</dbReference>
<evidence type="ECO:0000256" key="2">
    <source>
        <dbReference type="ARBA" id="ARBA00004754"/>
    </source>
</evidence>
<evidence type="ECO:0000256" key="3">
    <source>
        <dbReference type="ARBA" id="ARBA00012257"/>
    </source>
</evidence>
<name>A0A9X3DZZ3_9HYPH</name>
<dbReference type="Pfam" id="PF09349">
    <property type="entry name" value="OHCU_decarbox"/>
    <property type="match status" value="1"/>
</dbReference>
<comment type="pathway">
    <text evidence="2">Purine metabolism; urate degradation; (S)-allantoin from urate: step 3/3.</text>
</comment>
<dbReference type="GO" id="GO:0019628">
    <property type="term" value="P:urate catabolic process"/>
    <property type="evidence" value="ECO:0007669"/>
    <property type="project" value="TreeGrafter"/>
</dbReference>
<dbReference type="NCBIfam" id="TIGR03164">
    <property type="entry name" value="UHCUDC"/>
    <property type="match status" value="1"/>
</dbReference>
<dbReference type="EC" id="4.1.1.97" evidence="3"/>
<reference evidence="8" key="1">
    <citation type="submission" date="2022-11" db="EMBL/GenBank/DDBJ databases">
        <title>Biodiversity and phylogenetic relationships of bacteria.</title>
        <authorList>
            <person name="Machado R.A.R."/>
            <person name="Bhat A."/>
            <person name="Loulou A."/>
            <person name="Kallel S."/>
        </authorList>
    </citation>
    <scope>NUCLEOTIDE SEQUENCE</scope>
    <source>
        <strain evidence="8">K-TC2</strain>
    </source>
</reference>
<evidence type="ECO:0000256" key="6">
    <source>
        <dbReference type="ARBA" id="ARBA00023239"/>
    </source>
</evidence>
<keyword evidence="5" id="KW-0210">Decarboxylase</keyword>
<dbReference type="InterPro" id="IPR036778">
    <property type="entry name" value="OHCU_decarboxylase_sf"/>
</dbReference>
<keyword evidence="4" id="KW-0659">Purine metabolism</keyword>
<proteinExistence type="predicted"/>
<comment type="catalytic activity">
    <reaction evidence="1">
        <text>5-hydroxy-2-oxo-4-ureido-2,5-dihydro-1H-imidazole-5-carboxylate + H(+) = (S)-allantoin + CO2</text>
        <dbReference type="Rhea" id="RHEA:26301"/>
        <dbReference type="ChEBI" id="CHEBI:15378"/>
        <dbReference type="ChEBI" id="CHEBI:15678"/>
        <dbReference type="ChEBI" id="CHEBI:16526"/>
        <dbReference type="ChEBI" id="CHEBI:58639"/>
        <dbReference type="EC" id="4.1.1.97"/>
    </reaction>
</comment>
<sequence>MSTQPLTLAAVNRMDEDAFVASFGDIAEHSPWVAKVAERARPYPDRTAMVAAFVEAVAEAEQEAQLALLREHPDLAGRAAIAGELAPESRNEQTGAGLDRMTADEYDRFSRLNATYRDRYGIPFILAVKGATKDQVLAAFEARLDNPADIEFATALTQVQRIIRFRLEDRVSA</sequence>
<dbReference type="GO" id="GO:0051997">
    <property type="term" value="F:2-oxo-4-hydroxy-4-carboxy-5-ureidoimidazoline decarboxylase activity"/>
    <property type="evidence" value="ECO:0007669"/>
    <property type="project" value="UniProtKB-EC"/>
</dbReference>
<dbReference type="GO" id="GO:0000255">
    <property type="term" value="P:allantoin metabolic process"/>
    <property type="evidence" value="ECO:0007669"/>
    <property type="project" value="InterPro"/>
</dbReference>
<organism evidence="8 9">
    <name type="scientific">Kaistia nematophila</name>
    <dbReference type="NCBI Taxonomy" id="2994654"/>
    <lineage>
        <taxon>Bacteria</taxon>
        <taxon>Pseudomonadati</taxon>
        <taxon>Pseudomonadota</taxon>
        <taxon>Alphaproteobacteria</taxon>
        <taxon>Hyphomicrobiales</taxon>
        <taxon>Kaistiaceae</taxon>
        <taxon>Kaistia</taxon>
    </lineage>
</organism>
<gene>
    <name evidence="8" type="primary">uraD</name>
    <name evidence="8" type="ORF">OSH07_05180</name>
</gene>
<protein>
    <recommendedName>
        <fullName evidence="3">2-oxo-4-hydroxy-4-carboxy-5-ureidoimidazoline decarboxylase</fullName>
        <ecNumber evidence="3">4.1.1.97</ecNumber>
    </recommendedName>
</protein>
<comment type="caution">
    <text evidence="8">The sequence shown here is derived from an EMBL/GenBank/DDBJ whole genome shotgun (WGS) entry which is preliminary data.</text>
</comment>
<keyword evidence="9" id="KW-1185">Reference proteome</keyword>
<dbReference type="PANTHER" id="PTHR43466:SF1">
    <property type="entry name" value="2-OXO-4-HYDROXY-4-CARBOXY-5-UREIDOIMIDAZOLINE DECARBOXYLASE-RELATED"/>
    <property type="match status" value="1"/>
</dbReference>
<dbReference type="SUPFAM" id="SSF158694">
    <property type="entry name" value="UraD-Like"/>
    <property type="match status" value="1"/>
</dbReference>